<dbReference type="KEGG" id="alti:ALE3EI_0145"/>
<feature type="transmembrane region" description="Helical" evidence="6">
    <location>
        <begin position="339"/>
        <end position="359"/>
    </location>
</feature>
<dbReference type="Proteomes" id="UP000515514">
    <property type="component" value="Chromosome"/>
</dbReference>
<protein>
    <recommendedName>
        <fullName evidence="9">Tetratricopeptide repeat protein</fullName>
    </recommendedName>
</protein>
<evidence type="ECO:0000313" key="7">
    <source>
        <dbReference type="EMBL" id="QNJ96736.1"/>
    </source>
</evidence>
<evidence type="ECO:0000256" key="1">
    <source>
        <dbReference type="ARBA" id="ARBA00004496"/>
    </source>
</evidence>
<dbReference type="PANTHER" id="PTHR46630">
    <property type="entry name" value="TETRATRICOPEPTIDE REPEAT PROTEIN 29"/>
    <property type="match status" value="1"/>
</dbReference>
<dbReference type="AlphaFoldDB" id="A0A7G8PQX0"/>
<dbReference type="InterPro" id="IPR019734">
    <property type="entry name" value="TPR_rpt"/>
</dbReference>
<evidence type="ECO:0000256" key="4">
    <source>
        <dbReference type="ARBA" id="ARBA00022803"/>
    </source>
</evidence>
<evidence type="ECO:0000256" key="2">
    <source>
        <dbReference type="ARBA" id="ARBA00022490"/>
    </source>
</evidence>
<dbReference type="Gene3D" id="1.25.40.10">
    <property type="entry name" value="Tetratricopeptide repeat domain"/>
    <property type="match status" value="2"/>
</dbReference>
<dbReference type="GO" id="GO:0005737">
    <property type="term" value="C:cytoplasm"/>
    <property type="evidence" value="ECO:0007669"/>
    <property type="project" value="UniProtKB-SubCell"/>
</dbReference>
<dbReference type="SMART" id="SM00028">
    <property type="entry name" value="TPR"/>
    <property type="match status" value="4"/>
</dbReference>
<dbReference type="InterPro" id="IPR051476">
    <property type="entry name" value="Bac_ResReg_Asp_Phosphatase"/>
</dbReference>
<evidence type="ECO:0000256" key="3">
    <source>
        <dbReference type="ARBA" id="ARBA00022737"/>
    </source>
</evidence>
<organism evidence="7 8">
    <name type="scientific">Constantimarinum furrinae</name>
    <dbReference type="NCBI Taxonomy" id="2562285"/>
    <lineage>
        <taxon>Bacteria</taxon>
        <taxon>Pseudomonadati</taxon>
        <taxon>Bacteroidota</taxon>
        <taxon>Flavobacteriia</taxon>
        <taxon>Flavobacteriales</taxon>
        <taxon>Flavobacteriaceae</taxon>
        <taxon>Altibacter/Constantimarinum group</taxon>
        <taxon>Constantimarinum</taxon>
    </lineage>
</organism>
<evidence type="ECO:0000256" key="5">
    <source>
        <dbReference type="ARBA" id="ARBA00038253"/>
    </source>
</evidence>
<dbReference type="PANTHER" id="PTHR46630:SF1">
    <property type="entry name" value="TETRATRICOPEPTIDE REPEAT PROTEIN 29"/>
    <property type="match status" value="1"/>
</dbReference>
<dbReference type="EMBL" id="CP052909">
    <property type="protein sequence ID" value="QNJ96736.1"/>
    <property type="molecule type" value="Genomic_DNA"/>
</dbReference>
<keyword evidence="3" id="KW-0677">Repeat</keyword>
<evidence type="ECO:0008006" key="9">
    <source>
        <dbReference type="Google" id="ProtNLM"/>
    </source>
</evidence>
<dbReference type="InterPro" id="IPR011990">
    <property type="entry name" value="TPR-like_helical_dom_sf"/>
</dbReference>
<proteinExistence type="inferred from homology"/>
<keyword evidence="6" id="KW-0472">Membrane</keyword>
<name>A0A7G8PQX0_9FLAO</name>
<keyword evidence="4" id="KW-0802">TPR repeat</keyword>
<comment type="similarity">
    <text evidence="5">Belongs to the Rap family.</text>
</comment>
<evidence type="ECO:0000256" key="6">
    <source>
        <dbReference type="SAM" id="Phobius"/>
    </source>
</evidence>
<reference evidence="7 8" key="1">
    <citation type="submission" date="2020-04" db="EMBL/GenBank/DDBJ databases">
        <title>Genome sequence of Altibacter aquimarinus strain ALE3EI.</title>
        <authorList>
            <person name="Oh H.-M."/>
            <person name="Jang D."/>
        </authorList>
    </citation>
    <scope>NUCLEOTIDE SEQUENCE [LARGE SCALE GENOMIC DNA]</scope>
    <source>
        <strain evidence="7 8">ALE3EI</strain>
    </source>
</reference>
<keyword evidence="6" id="KW-0812">Transmembrane</keyword>
<sequence length="374" mass="43127">MRPYRNIVILLFIGCFFYGLSGFSQSNFNRLRNEANKLIYENPERAIEIAQSLYAREGVSTNDKVSLLLIISTAYSSKRDYNKSLEYALKTEEFLPLLENEKQKMNILNRIGGQYEELQIYDKSIEYLDDALEVIEAYPHQDSVHSFFGYNYTLRGFIYREQMNCDIALRYFDKAITSFKKTLDNPMMNANVSICYYNHGNCMLTAENLMEAKKSFEQSLEYAAVTDAKSLMAYAKKGLADVQSRTGNPEEAILLLKEAHSEAADVGDLRLNQGLYERLSNNFLALGDWENYTKYRAMFIEVQQATKNSERSSINNSLLNLTESKAVAIDALHNKFRPYLYLLIIAIILAILLLIKMIYSSEKQMKQVEKQLKH</sequence>
<dbReference type="RefSeq" id="WP_186989852.1">
    <property type="nucleotide sequence ID" value="NZ_CP052909.1"/>
</dbReference>
<keyword evidence="2" id="KW-0963">Cytoplasm</keyword>
<accession>A0A7G8PQX0</accession>
<gene>
    <name evidence="7" type="ORF">ALE3EI_0145</name>
</gene>
<dbReference type="SUPFAM" id="SSF48452">
    <property type="entry name" value="TPR-like"/>
    <property type="match status" value="2"/>
</dbReference>
<comment type="subcellular location">
    <subcellularLocation>
        <location evidence="1">Cytoplasm</location>
    </subcellularLocation>
</comment>
<keyword evidence="8" id="KW-1185">Reference proteome</keyword>
<evidence type="ECO:0000313" key="8">
    <source>
        <dbReference type="Proteomes" id="UP000515514"/>
    </source>
</evidence>
<keyword evidence="6" id="KW-1133">Transmembrane helix</keyword>